<sequence length="150" mass="17094">MASESVGVHASEYQSHSRYRRILCEGLEMIREKRGMDGRGKEINLKAYDISTTCGVYGASVRWTSAEDEDRGLVMHRDKDMDMFHLDRDFNVSVWALWTTRYSRARNIFMLLPRQDVALAYINGRRQMVCSLLGSLGGAQLVAEEPSPTE</sequence>
<organism evidence="1 2">
    <name type="scientific">Stephania yunnanensis</name>
    <dbReference type="NCBI Taxonomy" id="152371"/>
    <lineage>
        <taxon>Eukaryota</taxon>
        <taxon>Viridiplantae</taxon>
        <taxon>Streptophyta</taxon>
        <taxon>Embryophyta</taxon>
        <taxon>Tracheophyta</taxon>
        <taxon>Spermatophyta</taxon>
        <taxon>Magnoliopsida</taxon>
        <taxon>Ranunculales</taxon>
        <taxon>Menispermaceae</taxon>
        <taxon>Menispermoideae</taxon>
        <taxon>Cissampelideae</taxon>
        <taxon>Stephania</taxon>
    </lineage>
</organism>
<gene>
    <name evidence="1" type="ORF">Syun_019259</name>
</gene>
<reference evidence="1 2" key="1">
    <citation type="submission" date="2024-01" db="EMBL/GenBank/DDBJ databases">
        <title>Genome assemblies of Stephania.</title>
        <authorList>
            <person name="Yang L."/>
        </authorList>
    </citation>
    <scope>NUCLEOTIDE SEQUENCE [LARGE SCALE GENOMIC DNA]</scope>
    <source>
        <strain evidence="1">YNDBR</strain>
        <tissue evidence="1">Leaf</tissue>
    </source>
</reference>
<evidence type="ECO:0000313" key="2">
    <source>
        <dbReference type="Proteomes" id="UP001420932"/>
    </source>
</evidence>
<proteinExistence type="predicted"/>
<name>A0AAP0NVR5_9MAGN</name>
<comment type="caution">
    <text evidence="1">The sequence shown here is derived from an EMBL/GenBank/DDBJ whole genome shotgun (WGS) entry which is preliminary data.</text>
</comment>
<dbReference type="AlphaFoldDB" id="A0AAP0NVR5"/>
<keyword evidence="2" id="KW-1185">Reference proteome</keyword>
<dbReference type="EMBL" id="JBBNAF010000008">
    <property type="protein sequence ID" value="KAK9121642.1"/>
    <property type="molecule type" value="Genomic_DNA"/>
</dbReference>
<accession>A0AAP0NVR5</accession>
<protein>
    <submittedName>
        <fullName evidence="1">Uncharacterized protein</fullName>
    </submittedName>
</protein>
<evidence type="ECO:0000313" key="1">
    <source>
        <dbReference type="EMBL" id="KAK9121642.1"/>
    </source>
</evidence>
<dbReference type="Proteomes" id="UP001420932">
    <property type="component" value="Unassembled WGS sequence"/>
</dbReference>